<dbReference type="EMBL" id="BAMV01000011">
    <property type="protein sequence ID" value="GAN60330.1"/>
    <property type="molecule type" value="Genomic_DNA"/>
</dbReference>
<proteinExistence type="predicted"/>
<evidence type="ECO:0000313" key="3">
    <source>
        <dbReference type="EMBL" id="GEL58034.1"/>
    </source>
</evidence>
<keyword evidence="1" id="KW-0812">Transmembrane</keyword>
<feature type="transmembrane region" description="Helical" evidence="1">
    <location>
        <begin position="123"/>
        <end position="142"/>
    </location>
</feature>
<dbReference type="RefSeq" id="WP_048838390.1">
    <property type="nucleotide sequence ID" value="NZ_BAMV01000011.1"/>
</dbReference>
<organism evidence="2 4">
    <name type="scientific">Acetobacter cibinongensis</name>
    <dbReference type="NCBI Taxonomy" id="146475"/>
    <lineage>
        <taxon>Bacteria</taxon>
        <taxon>Pseudomonadati</taxon>
        <taxon>Pseudomonadota</taxon>
        <taxon>Alphaproteobacteria</taxon>
        <taxon>Acetobacterales</taxon>
        <taxon>Acetobacteraceae</taxon>
        <taxon>Acetobacter</taxon>
    </lineage>
</organism>
<keyword evidence="1" id="KW-1133">Transmembrane helix</keyword>
<keyword evidence="5" id="KW-1185">Reference proteome</keyword>
<keyword evidence="1" id="KW-0472">Membrane</keyword>
<accession>A0A6N3SLZ2</accession>
<accession>A0A0D6N3R5</accession>
<protein>
    <recommendedName>
        <fullName evidence="6">Helix-turn-helix domain-containing protein</fullName>
    </recommendedName>
</protein>
<dbReference type="AlphaFoldDB" id="A0A0D6N3R5"/>
<comment type="caution">
    <text evidence="2">The sequence shown here is derived from an EMBL/GenBank/DDBJ whole genome shotgun (WGS) entry which is preliminary data.</text>
</comment>
<evidence type="ECO:0000313" key="5">
    <source>
        <dbReference type="Proteomes" id="UP000321891"/>
    </source>
</evidence>
<name>A0A0D6N3R5_9PROT</name>
<evidence type="ECO:0008006" key="6">
    <source>
        <dbReference type="Google" id="ProtNLM"/>
    </source>
</evidence>
<gene>
    <name evidence="2" type="ORF">Abci_011_060</name>
    <name evidence="3" type="ORF">ACI01nite_06360</name>
</gene>
<reference evidence="2 4" key="1">
    <citation type="submission" date="2012-11" db="EMBL/GenBank/DDBJ databases">
        <title>Whole genome sequence of Acetobacter cibinongensis 4H-1.</title>
        <authorList>
            <person name="Azuma Y."/>
            <person name="Higashiura N."/>
            <person name="Hirakawa H."/>
            <person name="Matsushita K."/>
        </authorList>
    </citation>
    <scope>NUCLEOTIDE SEQUENCE [LARGE SCALE GENOMIC DNA]</scope>
    <source>
        <strain evidence="2 4">4H-1</strain>
    </source>
</reference>
<dbReference type="STRING" id="1231339.Abci_011_060"/>
<reference evidence="3 5" key="2">
    <citation type="submission" date="2019-07" db="EMBL/GenBank/DDBJ databases">
        <title>Whole genome shotgun sequence of Acetobacter cibinongensis NBRC 16605.</title>
        <authorList>
            <person name="Hosoyama A."/>
            <person name="Uohara A."/>
            <person name="Ohji S."/>
            <person name="Ichikawa N."/>
        </authorList>
    </citation>
    <scope>NUCLEOTIDE SEQUENCE [LARGE SCALE GENOMIC DNA]</scope>
    <source>
        <strain evidence="3 5">NBRC 16605</strain>
    </source>
</reference>
<sequence length="143" mass="15888">MHSAGSSTGRLISFPGRPVLSRQDAVRYLGVSATTFWALRTLRCAPAARMLDGRLVYRTEELEQFKTSLMRTVGVGYSNSPYQPTAERTAVHPLHPAPQAEEDTSAPDPLMQLLARATIRHRMILLTFWSMILTGGLCTLILF</sequence>
<evidence type="ECO:0000313" key="4">
    <source>
        <dbReference type="Proteomes" id="UP000032671"/>
    </source>
</evidence>
<dbReference type="EMBL" id="BJVU01000002">
    <property type="protein sequence ID" value="GEL58034.1"/>
    <property type="molecule type" value="Genomic_DNA"/>
</dbReference>
<evidence type="ECO:0000313" key="2">
    <source>
        <dbReference type="EMBL" id="GAN60330.1"/>
    </source>
</evidence>
<evidence type="ECO:0000256" key="1">
    <source>
        <dbReference type="SAM" id="Phobius"/>
    </source>
</evidence>
<dbReference type="Proteomes" id="UP000032671">
    <property type="component" value="Unassembled WGS sequence"/>
</dbReference>
<dbReference type="Proteomes" id="UP000321891">
    <property type="component" value="Unassembled WGS sequence"/>
</dbReference>